<evidence type="ECO:0000256" key="1">
    <source>
        <dbReference type="ARBA" id="ARBA00022604"/>
    </source>
</evidence>
<keyword evidence="4 5" id="KW-0727">SH2 domain</keyword>
<dbReference type="RefSeq" id="XP_006811605.1">
    <property type="nucleotide sequence ID" value="XM_006811542.1"/>
</dbReference>
<evidence type="ECO:0000256" key="4">
    <source>
        <dbReference type="ARBA" id="ARBA00022999"/>
    </source>
</evidence>
<keyword evidence="3" id="KW-0833">Ubl conjugation pathway</keyword>
<evidence type="ECO:0000313" key="9">
    <source>
        <dbReference type="Proteomes" id="UP000694865"/>
    </source>
</evidence>
<protein>
    <submittedName>
        <fullName evidence="10">Suppressor of cytokine signaling 6-like</fullName>
    </submittedName>
</protein>
<evidence type="ECO:0000256" key="3">
    <source>
        <dbReference type="ARBA" id="ARBA00022786"/>
    </source>
</evidence>
<keyword evidence="1" id="KW-0341">Growth regulation</keyword>
<dbReference type="CDD" id="cd10387">
    <property type="entry name" value="SH2_SOCS6"/>
    <property type="match status" value="1"/>
</dbReference>
<evidence type="ECO:0000256" key="2">
    <source>
        <dbReference type="ARBA" id="ARBA00022700"/>
    </source>
</evidence>
<dbReference type="Pfam" id="PF07525">
    <property type="entry name" value="SOCS_box"/>
    <property type="match status" value="1"/>
</dbReference>
<name>A0ABM0LV14_SACKO</name>
<dbReference type="PANTHER" id="PTHR10155">
    <property type="entry name" value="PHOSPHATIDYLINOSITOL 3-KINASE REGULATORY SUBUNIT"/>
    <property type="match status" value="1"/>
</dbReference>
<dbReference type="PRINTS" id="PR00401">
    <property type="entry name" value="SH2DOMAIN"/>
</dbReference>
<dbReference type="PROSITE" id="PS50225">
    <property type="entry name" value="SOCS"/>
    <property type="match status" value="1"/>
</dbReference>
<dbReference type="SMART" id="SM00969">
    <property type="entry name" value="SOCS_box"/>
    <property type="match status" value="1"/>
</dbReference>
<keyword evidence="9" id="KW-1185">Reference proteome</keyword>
<feature type="compositionally biased region" description="Basic and acidic residues" evidence="6">
    <location>
        <begin position="38"/>
        <end position="53"/>
    </location>
</feature>
<dbReference type="InterPro" id="IPR001496">
    <property type="entry name" value="SOCS_box"/>
</dbReference>
<dbReference type="SUPFAM" id="SSF55550">
    <property type="entry name" value="SH2 domain"/>
    <property type="match status" value="1"/>
</dbReference>
<evidence type="ECO:0000256" key="6">
    <source>
        <dbReference type="SAM" id="MobiDB-lite"/>
    </source>
</evidence>
<sequence>MKKFSARGLKITFHRRNHETGLSNDESGRSLSSIEVAEPDRPKTTMNGEKGKESFMQTVKKRFRTHKKSRGRRGSATSSEDAFPTTIQSSPKQGNNISSSGLDYYNRPPRPRPSVYSSMRDRNRRFTGPLRAFNSEEALDKFEVHVEVHTEGKNDIGNGGGVTGTKGEVTSPIEENKPIPNGDHVSDLYENMNVDHNTVRPSNAPQTKHLAPVIDYSPVHITPKDTTAGDQCRNCTGKDTVSRKGPPIPKRPPKSGKTFKAVTMQKYSQAYIDKAYDTYEVEQKDMPTPVYDLVNDQPHNSLTRELNKLSKRPWYWGPLTRNEAEEKLSNMPDGSFLVRDSSDDRYLLSLSFRSNGKTLHTRIEHFNGLFSFYPQQESEGYYSIVDLIEHSMNDSRAGVFCYSRERLPGVRSYPVRLTNPVSRFTKVPSLQYLCRFVIREFIRRDHIQRLPLPRRIKGYLEENHF</sequence>
<evidence type="ECO:0000256" key="5">
    <source>
        <dbReference type="PROSITE-ProRule" id="PRU00191"/>
    </source>
</evidence>
<feature type="compositionally biased region" description="Polar residues" evidence="6">
    <location>
        <begin position="20"/>
        <end position="33"/>
    </location>
</feature>
<feature type="region of interest" description="Disordered" evidence="6">
    <location>
        <begin position="236"/>
        <end position="257"/>
    </location>
</feature>
<dbReference type="InterPro" id="IPR000980">
    <property type="entry name" value="SH2"/>
</dbReference>
<dbReference type="GeneID" id="102804266"/>
<dbReference type="Gene3D" id="3.30.505.10">
    <property type="entry name" value="SH2 domain"/>
    <property type="match status" value="1"/>
</dbReference>
<dbReference type="CDD" id="cd03717">
    <property type="entry name" value="SOCS_SOCS_like"/>
    <property type="match status" value="1"/>
</dbReference>
<dbReference type="InterPro" id="IPR035865">
    <property type="entry name" value="SOCS6_SH2"/>
</dbReference>
<feature type="compositionally biased region" description="Basic residues" evidence="6">
    <location>
        <begin position="59"/>
        <end position="73"/>
    </location>
</feature>
<proteinExistence type="predicted"/>
<dbReference type="InterPro" id="IPR036036">
    <property type="entry name" value="SOCS_box-like_dom_sf"/>
</dbReference>
<dbReference type="SMART" id="SM00253">
    <property type="entry name" value="SOCS"/>
    <property type="match status" value="1"/>
</dbReference>
<feature type="domain" description="SOCS box" evidence="8">
    <location>
        <begin position="416"/>
        <end position="465"/>
    </location>
</feature>
<dbReference type="SUPFAM" id="SSF158235">
    <property type="entry name" value="SOCS box-like"/>
    <property type="match status" value="1"/>
</dbReference>
<dbReference type="PANTHER" id="PTHR10155:SF32">
    <property type="entry name" value="LP02169P"/>
    <property type="match status" value="1"/>
</dbReference>
<keyword evidence="2" id="KW-0734">Signal transduction inhibitor</keyword>
<dbReference type="Pfam" id="PF00017">
    <property type="entry name" value="SH2"/>
    <property type="match status" value="1"/>
</dbReference>
<feature type="domain" description="SH2" evidence="7">
    <location>
        <begin position="314"/>
        <end position="421"/>
    </location>
</feature>
<reference evidence="10" key="1">
    <citation type="submission" date="2025-08" db="UniProtKB">
        <authorList>
            <consortium name="RefSeq"/>
        </authorList>
    </citation>
    <scope>IDENTIFICATION</scope>
    <source>
        <tissue evidence="10">Testes</tissue>
    </source>
</reference>
<organism evidence="9 10">
    <name type="scientific">Saccoglossus kowalevskii</name>
    <name type="common">Acorn worm</name>
    <dbReference type="NCBI Taxonomy" id="10224"/>
    <lineage>
        <taxon>Eukaryota</taxon>
        <taxon>Metazoa</taxon>
        <taxon>Hemichordata</taxon>
        <taxon>Enteropneusta</taxon>
        <taxon>Harrimaniidae</taxon>
        <taxon>Saccoglossus</taxon>
    </lineage>
</organism>
<gene>
    <name evidence="10" type="primary">LOC102804266</name>
</gene>
<dbReference type="InterPro" id="IPR036860">
    <property type="entry name" value="SH2_dom_sf"/>
</dbReference>
<accession>A0ABM0LV14</accession>
<dbReference type="SMART" id="SM00252">
    <property type="entry name" value="SH2"/>
    <property type="match status" value="1"/>
</dbReference>
<dbReference type="PROSITE" id="PS50001">
    <property type="entry name" value="SH2"/>
    <property type="match status" value="1"/>
</dbReference>
<evidence type="ECO:0000259" key="8">
    <source>
        <dbReference type="PROSITE" id="PS50225"/>
    </source>
</evidence>
<evidence type="ECO:0000259" key="7">
    <source>
        <dbReference type="PROSITE" id="PS50001"/>
    </source>
</evidence>
<feature type="region of interest" description="Disordered" evidence="6">
    <location>
        <begin position="1"/>
        <end position="120"/>
    </location>
</feature>
<dbReference type="Proteomes" id="UP000694865">
    <property type="component" value="Unplaced"/>
</dbReference>
<evidence type="ECO:0000313" key="10">
    <source>
        <dbReference type="RefSeq" id="XP_006811605.1"/>
    </source>
</evidence>
<dbReference type="Gene3D" id="1.10.750.20">
    <property type="entry name" value="SOCS box"/>
    <property type="match status" value="1"/>
</dbReference>
<feature type="compositionally biased region" description="Polar residues" evidence="6">
    <location>
        <begin position="75"/>
        <end position="101"/>
    </location>
</feature>